<reference evidence="3" key="1">
    <citation type="journal article" date="2021" name="PeerJ">
        <title>Extensive microbial diversity within the chicken gut microbiome revealed by metagenomics and culture.</title>
        <authorList>
            <person name="Gilroy R."/>
            <person name="Ravi A."/>
            <person name="Getino M."/>
            <person name="Pursley I."/>
            <person name="Horton D.L."/>
            <person name="Alikhan N.F."/>
            <person name="Baker D."/>
            <person name="Gharbi K."/>
            <person name="Hall N."/>
            <person name="Watson M."/>
            <person name="Adriaenssens E.M."/>
            <person name="Foster-Nyarko E."/>
            <person name="Jarju S."/>
            <person name="Secka A."/>
            <person name="Antonio M."/>
            <person name="Oren A."/>
            <person name="Chaudhuri R.R."/>
            <person name="La Ragione R."/>
            <person name="Hildebrand F."/>
            <person name="Pallen M.J."/>
        </authorList>
    </citation>
    <scope>NUCLEOTIDE SEQUENCE</scope>
    <source>
        <strain evidence="3">CHK192-9172</strain>
    </source>
</reference>
<dbReference type="AlphaFoldDB" id="A0A9D2IGW2"/>
<comment type="caution">
    <text evidence="3">The sequence shown here is derived from an EMBL/GenBank/DDBJ whole genome shotgun (WGS) entry which is preliminary data.</text>
</comment>
<keyword evidence="2" id="KW-0812">Transmembrane</keyword>
<dbReference type="EMBL" id="DXCH01000313">
    <property type="protein sequence ID" value="HIZ08592.1"/>
    <property type="molecule type" value="Genomic_DNA"/>
</dbReference>
<sequence length="237" mass="25700">MAKPMSRKDRFREWVSDNLRYMLLILAILVVVGLILLVVHLVSSNSDQEGAGGNAQVTATPTPAGESGQEDGQQSAGEPGQEFAAENNAQVSAVATTYFTALASKDIGTIKEAVDTLPAEDEAQITAEDQVESYNDIITYTLDGPTEGTYVAFVSYNCKYKEIDTQLPMLMELYMYTNEEGNLVIASDVESDTQIAEAMSSALEREEVKALVGNVQASYEQALESDADLKAYVESLQ</sequence>
<evidence type="ECO:0000256" key="2">
    <source>
        <dbReference type="SAM" id="Phobius"/>
    </source>
</evidence>
<feature type="transmembrane region" description="Helical" evidence="2">
    <location>
        <begin position="21"/>
        <end position="42"/>
    </location>
</feature>
<feature type="region of interest" description="Disordered" evidence="1">
    <location>
        <begin position="46"/>
        <end position="82"/>
    </location>
</feature>
<organism evidence="3 4">
    <name type="scientific">Candidatus Eubacterium avistercoris</name>
    <dbReference type="NCBI Taxonomy" id="2838567"/>
    <lineage>
        <taxon>Bacteria</taxon>
        <taxon>Bacillati</taxon>
        <taxon>Bacillota</taxon>
        <taxon>Clostridia</taxon>
        <taxon>Eubacteriales</taxon>
        <taxon>Eubacteriaceae</taxon>
        <taxon>Eubacterium</taxon>
    </lineage>
</organism>
<evidence type="ECO:0000256" key="1">
    <source>
        <dbReference type="SAM" id="MobiDB-lite"/>
    </source>
</evidence>
<dbReference type="Proteomes" id="UP000824024">
    <property type="component" value="Unassembled WGS sequence"/>
</dbReference>
<evidence type="ECO:0000313" key="3">
    <source>
        <dbReference type="EMBL" id="HIZ08592.1"/>
    </source>
</evidence>
<protein>
    <submittedName>
        <fullName evidence="3">Uncharacterized protein</fullName>
    </submittedName>
</protein>
<keyword evidence="2" id="KW-0472">Membrane</keyword>
<proteinExistence type="predicted"/>
<name>A0A9D2IGW2_9FIRM</name>
<reference evidence="3" key="2">
    <citation type="submission" date="2021-04" db="EMBL/GenBank/DDBJ databases">
        <authorList>
            <person name="Gilroy R."/>
        </authorList>
    </citation>
    <scope>NUCLEOTIDE SEQUENCE</scope>
    <source>
        <strain evidence="3">CHK192-9172</strain>
    </source>
</reference>
<evidence type="ECO:0000313" key="4">
    <source>
        <dbReference type="Proteomes" id="UP000824024"/>
    </source>
</evidence>
<gene>
    <name evidence="3" type="ORF">IAA08_11750</name>
</gene>
<accession>A0A9D2IGW2</accession>
<keyword evidence="2" id="KW-1133">Transmembrane helix</keyword>